<dbReference type="Pfam" id="PF04505">
    <property type="entry name" value="CD225"/>
    <property type="match status" value="1"/>
</dbReference>
<dbReference type="InterPro" id="IPR007593">
    <property type="entry name" value="CD225/Dispanin_fam"/>
</dbReference>
<dbReference type="GO" id="GO:0016020">
    <property type="term" value="C:membrane"/>
    <property type="evidence" value="ECO:0007669"/>
    <property type="project" value="UniProtKB-SubCell"/>
</dbReference>
<dbReference type="PANTHER" id="PTHR14948">
    <property type="entry name" value="NG5"/>
    <property type="match status" value="1"/>
</dbReference>
<feature type="transmembrane region" description="Helical" evidence="7">
    <location>
        <begin position="304"/>
        <end position="325"/>
    </location>
</feature>
<evidence type="ECO:0000256" key="6">
    <source>
        <dbReference type="SAM" id="MobiDB-lite"/>
    </source>
</evidence>
<comment type="subcellular location">
    <subcellularLocation>
        <location evidence="1">Membrane</location>
    </subcellularLocation>
</comment>
<evidence type="ECO:0000256" key="7">
    <source>
        <dbReference type="SAM" id="Phobius"/>
    </source>
</evidence>
<feature type="compositionally biased region" description="Low complexity" evidence="6">
    <location>
        <begin position="208"/>
        <end position="227"/>
    </location>
</feature>
<reference evidence="8 9" key="1">
    <citation type="submission" date="2024-04" db="EMBL/GenBank/DDBJ databases">
        <authorList>
            <consortium name="Genoscope - CEA"/>
            <person name="William W."/>
        </authorList>
    </citation>
    <scope>NUCLEOTIDE SEQUENCE [LARGE SCALE GENOMIC DNA]</scope>
</reference>
<comment type="similarity">
    <text evidence="2">Belongs to the CD225/Dispanin family.</text>
</comment>
<dbReference type="EMBL" id="CAXITT010000047">
    <property type="protein sequence ID" value="CAL1529368.1"/>
    <property type="molecule type" value="Genomic_DNA"/>
</dbReference>
<protein>
    <submittedName>
        <fullName evidence="8">Uncharacterized protein</fullName>
    </submittedName>
</protein>
<keyword evidence="4 7" id="KW-1133">Transmembrane helix</keyword>
<feature type="region of interest" description="Disordered" evidence="6">
    <location>
        <begin position="1"/>
        <end position="56"/>
    </location>
</feature>
<keyword evidence="3 7" id="KW-0812">Transmembrane</keyword>
<dbReference type="InterPro" id="IPR051423">
    <property type="entry name" value="CD225/Dispanin"/>
</dbReference>
<keyword evidence="9" id="KW-1185">Reference proteome</keyword>
<dbReference type="AlphaFoldDB" id="A0AAV2H6Z5"/>
<dbReference type="PANTHER" id="PTHR14948:SF25">
    <property type="entry name" value="DUF4190 DOMAIN-CONTAINING PROTEIN"/>
    <property type="match status" value="1"/>
</dbReference>
<evidence type="ECO:0000313" key="8">
    <source>
        <dbReference type="EMBL" id="CAL1529368.1"/>
    </source>
</evidence>
<feature type="region of interest" description="Disordered" evidence="6">
    <location>
        <begin position="194"/>
        <end position="271"/>
    </location>
</feature>
<dbReference type="Proteomes" id="UP001497497">
    <property type="component" value="Unassembled WGS sequence"/>
</dbReference>
<evidence type="ECO:0000256" key="4">
    <source>
        <dbReference type="ARBA" id="ARBA00022989"/>
    </source>
</evidence>
<organism evidence="8 9">
    <name type="scientific">Lymnaea stagnalis</name>
    <name type="common">Great pond snail</name>
    <name type="synonym">Helix stagnalis</name>
    <dbReference type="NCBI Taxonomy" id="6523"/>
    <lineage>
        <taxon>Eukaryota</taxon>
        <taxon>Metazoa</taxon>
        <taxon>Spiralia</taxon>
        <taxon>Lophotrochozoa</taxon>
        <taxon>Mollusca</taxon>
        <taxon>Gastropoda</taxon>
        <taxon>Heterobranchia</taxon>
        <taxon>Euthyneura</taxon>
        <taxon>Panpulmonata</taxon>
        <taxon>Hygrophila</taxon>
        <taxon>Lymnaeoidea</taxon>
        <taxon>Lymnaeidae</taxon>
        <taxon>Lymnaea</taxon>
    </lineage>
</organism>
<evidence type="ECO:0000256" key="5">
    <source>
        <dbReference type="ARBA" id="ARBA00023136"/>
    </source>
</evidence>
<name>A0AAV2H6Z5_LYMST</name>
<evidence type="ECO:0000313" key="9">
    <source>
        <dbReference type="Proteomes" id="UP001497497"/>
    </source>
</evidence>
<proteinExistence type="inferred from homology"/>
<feature type="compositionally biased region" description="Polar residues" evidence="6">
    <location>
        <begin position="8"/>
        <end position="26"/>
    </location>
</feature>
<evidence type="ECO:0000256" key="2">
    <source>
        <dbReference type="ARBA" id="ARBA00006843"/>
    </source>
</evidence>
<evidence type="ECO:0000256" key="3">
    <source>
        <dbReference type="ARBA" id="ARBA00022692"/>
    </source>
</evidence>
<comment type="caution">
    <text evidence="8">The sequence shown here is derived from an EMBL/GenBank/DDBJ whole genome shotgun (WGS) entry which is preliminary data.</text>
</comment>
<evidence type="ECO:0000256" key="1">
    <source>
        <dbReference type="ARBA" id="ARBA00004370"/>
    </source>
</evidence>
<feature type="transmembrane region" description="Helical" evidence="7">
    <location>
        <begin position="346"/>
        <end position="370"/>
    </location>
</feature>
<sequence length="376" mass="41918">MAGYNGGSDPSGNQFTHELSYTNYSYTPDERNQQNGHGTPPYHSSDTEDYQNNSSYFNSRASLGVNVNDVNNTSATTQQYTGYDERDNLALPASVDQNRGQQGRRHEEVAEIGALRAYHRALKADKMKLMKATKEIPDDKMADMEPVVVTFVDKKNGIEYDAFGQIIPPAPFDDRTQSAAPEDSDDAILTPHEQASEGTSDYSPYGHDYPSPYYPQYQSQDQSISQQNVQTYPAHPTYGYDQPPANTLHYDPQVPPPQYPGQPYTEWQGGTFYPPNSNQTVQQYVYTQPATPVSEIPDYMACSVVVFLCCCWPFGLAAIRLARAAKDSARQGNYAQAMEHAQASRAWNITGVFLGIVAYVVMGVSIYFRIQSLKSH</sequence>
<keyword evidence="5 7" id="KW-0472">Membrane</keyword>
<accession>A0AAV2H6Z5</accession>
<gene>
    <name evidence="8" type="ORF">GSLYS_00003523001</name>
</gene>